<dbReference type="GeneID" id="15805938"/>
<sequence>MDFYVNSFASRIPCTRLHRQIQDPRGRNIVTCASSNDGKLLAVVTAPKSPSAIEGSINSLLLGDKLEKASNYFKSVLKQQRIASEVDAEELSIEKYIRDDLNSDSLGSLVDKIACNTSCLEHIIKGGAEQKTKFPEIVPCSIILYDTFYFNPVDEFIYGYKLSTNSTSSNTTHCTFSVESIEFSLDDEFLIITSLDDGAKVYSLEGNFVELVCHFKPSILSKYPLSCFRLMTCEIDFDSPTEGRVEDVSYLEKIDLDIASSLSTESCECVNCKEKLTSLNSEITQECVPYVWKLICTCLFSFSQPFIIQIHSCWPSGSVYVKSIKPLIPLDYISNLNGLDSCIMVNYFKKKILDVHETLVYNSHLNWALEPYLCESTQYLLTGNQPFDDKPQEIKFVKSLGEKLLFAVYIPNFGLLILDENGKEQASATVKEPKSGYQSLKVTHGKFILLIGSESVICFRIVLDDGTLRFEETMSSEDDVSSTEEEMSIDMYTSQIAPPQSKIVLEEILRLPLVAGVGRREEYIDACFGADQSERWLYVSLVCGTSEALLYVVDTTGDSKNVIKKVLNMNSALFPAAIMIEPLNGSILLLPRHNRYIIQMTQEHIDNWDEIFVRGFCHFPALSTNKEMIQLNMPMGDVNSKARPKKRTDITYILDRSLRNQGPSGRLDMAKWLDRHYYMHAYRNSYGSALRRKKPQLPHGYDPAIFYDVFREISLEDSPAKIRAQIYSYVKSTLLDGSLNAYAIERDKTNDPAYAKMEEDREITHPDRIELMEGLKGHFYRLRNMDYLLARICLSRMGNPAKEVLNLSTNEFLLLQLCGLPQIRRRLGPNECIQRFEYVRMKPTRVPQRPTVSGQKTEVGAKQQALKPSVPKPAHPKPVSLQPKTTPVYPKPTYTQQKTTLIQDEELHKLEPHKIRKIIRDRIYRLRQKLGKIEVYKAKNKISSEYKVKIDHEPTMDDCKIPALHSFKDFNKILRIESNIKAKIKALREFILSTKTAT</sequence>
<feature type="region of interest" description="Disordered" evidence="1">
    <location>
        <begin position="845"/>
        <end position="892"/>
    </location>
</feature>
<dbReference type="RefSeq" id="XP_004829064.1">
    <property type="nucleotide sequence ID" value="XM_004829007.1"/>
</dbReference>
<dbReference type="EMBL" id="CP001669">
    <property type="protein sequence ID" value="AFZ79398.1"/>
    <property type="molecule type" value="Genomic_DNA"/>
</dbReference>
<evidence type="ECO:0000313" key="2">
    <source>
        <dbReference type="EMBL" id="AFZ79398.1"/>
    </source>
</evidence>
<gene>
    <name evidence="2" type="ORF">BEWA_022460</name>
</gene>
<dbReference type="OrthoDB" id="363620at2759"/>
<evidence type="ECO:0000256" key="1">
    <source>
        <dbReference type="SAM" id="MobiDB-lite"/>
    </source>
</evidence>
<reference evidence="2 3" key="1">
    <citation type="journal article" date="2012" name="BMC Genomics">
        <title>Comparative genomic analysis and phylogenetic position of Theileria equi.</title>
        <authorList>
            <person name="Kappmeyer L.S."/>
            <person name="Thiagarajan M."/>
            <person name="Herndon D.R."/>
            <person name="Ramsay J.D."/>
            <person name="Caler E."/>
            <person name="Djikeng A."/>
            <person name="Gillespie J.J."/>
            <person name="Lau A.O."/>
            <person name="Roalson E.H."/>
            <person name="Silva J.C."/>
            <person name="Silva M.G."/>
            <person name="Suarez C.E."/>
            <person name="Ueti M.W."/>
            <person name="Nene V.M."/>
            <person name="Mealey R.H."/>
            <person name="Knowles D.P."/>
            <person name="Brayton K.A."/>
        </authorList>
    </citation>
    <scope>NUCLEOTIDE SEQUENCE [LARGE SCALE GENOMIC DNA]</scope>
    <source>
        <strain evidence="2 3">WA</strain>
    </source>
</reference>
<evidence type="ECO:0000313" key="3">
    <source>
        <dbReference type="Proteomes" id="UP000031512"/>
    </source>
</evidence>
<keyword evidence="3" id="KW-1185">Reference proteome</keyword>
<dbReference type="KEGG" id="beq:BEWA_022460"/>
<dbReference type="Proteomes" id="UP000031512">
    <property type="component" value="Chromosome 1"/>
</dbReference>
<protein>
    <submittedName>
        <fullName evidence="2">Uncharacterized protein</fullName>
    </submittedName>
</protein>
<dbReference type="eggNOG" id="ENOG502QXG8">
    <property type="taxonomic scope" value="Eukaryota"/>
</dbReference>
<name>L0AW03_THEEQ</name>
<dbReference type="AlphaFoldDB" id="L0AW03"/>
<accession>L0AW03</accession>
<proteinExistence type="predicted"/>
<organism evidence="2 3">
    <name type="scientific">Theileria equi strain WA</name>
    <dbReference type="NCBI Taxonomy" id="1537102"/>
    <lineage>
        <taxon>Eukaryota</taxon>
        <taxon>Sar</taxon>
        <taxon>Alveolata</taxon>
        <taxon>Apicomplexa</taxon>
        <taxon>Aconoidasida</taxon>
        <taxon>Piroplasmida</taxon>
        <taxon>Theileriidae</taxon>
        <taxon>Theileria</taxon>
    </lineage>
</organism>
<feature type="compositionally biased region" description="Low complexity" evidence="1">
    <location>
        <begin position="883"/>
        <end position="892"/>
    </location>
</feature>
<dbReference type="VEuPathDB" id="PiroplasmaDB:BEWA_022460"/>